<evidence type="ECO:0000256" key="1">
    <source>
        <dbReference type="SAM" id="MobiDB-lite"/>
    </source>
</evidence>
<proteinExistence type="predicted"/>
<gene>
    <name evidence="2" type="ORF">CAY53_02240</name>
</gene>
<dbReference type="KEGG" id="deo:CAY53_02240"/>
<reference evidence="2" key="1">
    <citation type="submission" date="2017-05" db="EMBL/GenBank/DDBJ databases">
        <authorList>
            <person name="Song R."/>
            <person name="Chenine A.L."/>
            <person name="Ruprecht R.M."/>
        </authorList>
    </citation>
    <scope>NUCLEOTIDE SEQUENCE</scope>
    <source>
        <strain evidence="2">ORNL</strain>
    </source>
</reference>
<reference evidence="2" key="2">
    <citation type="journal article" date="2018" name="MBio">
        <title>Insights into the evolution of host association through the isolation and characterization of a novel human periodontal pathobiont, Desulfobulbus oralis.</title>
        <authorList>
            <person name="Cross K.L."/>
            <person name="Chirania P."/>
            <person name="Xiong W."/>
            <person name="Beall C.J."/>
            <person name="Elkins J.G."/>
            <person name="Giannone R.J."/>
            <person name="Griffen A.L."/>
            <person name="Guss A.M."/>
            <person name="Hettich R.L."/>
            <person name="Joshi S.S."/>
            <person name="Mokrzan E.M."/>
            <person name="Martin R.K."/>
            <person name="Zhulin I.B."/>
            <person name="Leys E.J."/>
            <person name="Podar M."/>
        </authorList>
    </citation>
    <scope>NUCLEOTIDE SEQUENCE [LARGE SCALE GENOMIC DNA]</scope>
    <source>
        <strain evidence="2">ORNL</strain>
    </source>
</reference>
<feature type="compositionally biased region" description="Basic residues" evidence="1">
    <location>
        <begin position="156"/>
        <end position="173"/>
    </location>
</feature>
<accession>A0A2L1GL82</accession>
<protein>
    <recommendedName>
        <fullName evidence="4">Helix-turn-helix domain-containing protein</fullName>
    </recommendedName>
</protein>
<name>A0A2L1GL82_9BACT</name>
<dbReference type="OrthoDB" id="1937422at2"/>
<sequence length="420" mass="49085">MSSLAYRKQAWTQKLNISNGARILFDLIASESQGKCFAWPKKSWLMEEIGRSERTVQRYQNELVEAGVIAIGTIITKKTARWGIAILPHPALLEWIRETTARFKRSVQVVIKDVAGSFLPSKMAEKTTKMSPLSNYKEGSEVSAFPPTPQRGAPLARRRRENMSRLKRKKVRQPKTDSSARLESYRETMRLYRMLYREMPGENKEVFWDLTDYLRRTGRWPDMEQMASGEYCCDYSRQEILHYLGTLEAAGFLCLSERRMRFPIARLNAAQDGMYLKLVEICVEKGEATVTLDNVMAYIFQEYQQEQMFFKELQKDWEMLNFLRRKSQSEQLEPEEQEMLDMLVYHHSQEPEQPSAATREEVKRQLGVLKKRGLLHVQKAKTENGKTYVYQLLPTAELAEQLVFNDWDTEPWTEFSLPTN</sequence>
<dbReference type="EMBL" id="CP021255">
    <property type="protein sequence ID" value="AVD70441.1"/>
    <property type="molecule type" value="Genomic_DNA"/>
</dbReference>
<organism evidence="2 3">
    <name type="scientific">Desulfobulbus oralis</name>
    <dbReference type="NCBI Taxonomy" id="1986146"/>
    <lineage>
        <taxon>Bacteria</taxon>
        <taxon>Pseudomonadati</taxon>
        <taxon>Thermodesulfobacteriota</taxon>
        <taxon>Desulfobulbia</taxon>
        <taxon>Desulfobulbales</taxon>
        <taxon>Desulfobulbaceae</taxon>
        <taxon>Desulfobulbus</taxon>
    </lineage>
</organism>
<evidence type="ECO:0000313" key="2">
    <source>
        <dbReference type="EMBL" id="AVD70441.1"/>
    </source>
</evidence>
<evidence type="ECO:0008006" key="4">
    <source>
        <dbReference type="Google" id="ProtNLM"/>
    </source>
</evidence>
<keyword evidence="3" id="KW-1185">Reference proteome</keyword>
<feature type="region of interest" description="Disordered" evidence="1">
    <location>
        <begin position="130"/>
        <end position="180"/>
    </location>
</feature>
<dbReference type="AlphaFoldDB" id="A0A2L1GL82"/>
<dbReference type="Proteomes" id="UP000239867">
    <property type="component" value="Chromosome"/>
</dbReference>
<evidence type="ECO:0000313" key="3">
    <source>
        <dbReference type="Proteomes" id="UP000239867"/>
    </source>
</evidence>